<keyword evidence="1" id="KW-0812">Transmembrane</keyword>
<keyword evidence="1" id="KW-1133">Transmembrane helix</keyword>
<reference evidence="2 3" key="1">
    <citation type="submission" date="2024-09" db="EMBL/GenBank/DDBJ databases">
        <authorList>
            <person name="Sun Q."/>
            <person name="Mori K."/>
        </authorList>
    </citation>
    <scope>NUCLEOTIDE SEQUENCE [LARGE SCALE GENOMIC DNA]</scope>
    <source>
        <strain evidence="2 3">NCAIM B.02621</strain>
    </source>
</reference>
<keyword evidence="1" id="KW-0472">Membrane</keyword>
<accession>A0ABV6R2R0</accession>
<evidence type="ECO:0000256" key="1">
    <source>
        <dbReference type="SAM" id="Phobius"/>
    </source>
</evidence>
<gene>
    <name evidence="2" type="ORF">ACFFGE_08480</name>
</gene>
<protein>
    <recommendedName>
        <fullName evidence="4">DUF2007 domain-containing protein</fullName>
    </recommendedName>
</protein>
<sequence length="133" mass="14460">MRDELEVARFSTLPEGELAVALLRNHGVAARLPDRDMATMNPDLLIAIGGVRVVAPDHQIVEARRLVERIRAGEFIDDSDDWAIDAVPGRIGEMDEAEVAGVMKWAKKAGAVIIVLAFVVFPLAGCVFDLARV</sequence>
<proteinExistence type="predicted"/>
<evidence type="ECO:0000313" key="2">
    <source>
        <dbReference type="EMBL" id="MFC0633914.1"/>
    </source>
</evidence>
<organism evidence="2 3">
    <name type="scientific">Brevundimonas balnearis</name>
    <dbReference type="NCBI Taxonomy" id="1572858"/>
    <lineage>
        <taxon>Bacteria</taxon>
        <taxon>Pseudomonadati</taxon>
        <taxon>Pseudomonadota</taxon>
        <taxon>Alphaproteobacteria</taxon>
        <taxon>Caulobacterales</taxon>
        <taxon>Caulobacteraceae</taxon>
        <taxon>Brevundimonas</taxon>
    </lineage>
</organism>
<dbReference type="RefSeq" id="WP_376835880.1">
    <property type="nucleotide sequence ID" value="NZ_JBHLSW010000005.1"/>
</dbReference>
<feature type="transmembrane region" description="Helical" evidence="1">
    <location>
        <begin position="111"/>
        <end position="131"/>
    </location>
</feature>
<keyword evidence="3" id="KW-1185">Reference proteome</keyword>
<name>A0ABV6R2R0_9CAUL</name>
<evidence type="ECO:0000313" key="3">
    <source>
        <dbReference type="Proteomes" id="UP001589906"/>
    </source>
</evidence>
<dbReference type="EMBL" id="JBHLSW010000005">
    <property type="protein sequence ID" value="MFC0633914.1"/>
    <property type="molecule type" value="Genomic_DNA"/>
</dbReference>
<evidence type="ECO:0008006" key="4">
    <source>
        <dbReference type="Google" id="ProtNLM"/>
    </source>
</evidence>
<dbReference type="Proteomes" id="UP001589906">
    <property type="component" value="Unassembled WGS sequence"/>
</dbReference>
<comment type="caution">
    <text evidence="2">The sequence shown here is derived from an EMBL/GenBank/DDBJ whole genome shotgun (WGS) entry which is preliminary data.</text>
</comment>